<feature type="transmembrane region" description="Helical" evidence="5">
    <location>
        <begin position="46"/>
        <end position="71"/>
    </location>
</feature>
<dbReference type="Proteomes" id="UP001431532">
    <property type="component" value="Unassembled WGS sequence"/>
</dbReference>
<organism evidence="7 8">
    <name type="scientific">Peloplasma aerotolerans</name>
    <dbReference type="NCBI Taxonomy" id="3044389"/>
    <lineage>
        <taxon>Bacteria</taxon>
        <taxon>Bacillati</taxon>
        <taxon>Mycoplasmatota</taxon>
        <taxon>Mollicutes</taxon>
        <taxon>Acholeplasmatales</taxon>
        <taxon>Acholeplasmataceae</taxon>
        <taxon>Peloplasma</taxon>
    </lineage>
</organism>
<proteinExistence type="predicted"/>
<reference evidence="7" key="1">
    <citation type="submission" date="2023-05" db="EMBL/GenBank/DDBJ databases">
        <title>Mariniplasma microaerophilum sp. nov., a novel anaerobic mollicute isolated from terrestrial mud volcano, Taman Peninsula, Russia.</title>
        <authorList>
            <person name="Khomyakova M.A."/>
            <person name="Merkel A.Y."/>
            <person name="Slobodkin A.I."/>
        </authorList>
    </citation>
    <scope>NUCLEOTIDE SEQUENCE</scope>
    <source>
        <strain evidence="7">M4Ah</strain>
    </source>
</reference>
<evidence type="ECO:0000256" key="2">
    <source>
        <dbReference type="ARBA" id="ARBA00022692"/>
    </source>
</evidence>
<sequence>MVRFYGLRVLKDYLGHIILIGLPVVLITLMTAINKEATEIEDVKQMALYIGIIYIIMFQGFGAAYTFEGIEHDFFKPFRNRLRATPVHPMKFVLANIFSSISISFLQSLVILGYVVLFYGSVVNNIALVLLTLLIGVILAQFVAAISILSLKKASKAQAVITVYIIIAMIIAGFFFPLPENDVTVFLSKFSSPLAWTHYAVHGFMNKAYDEALLGLGLLSSLVMICGLVVYRLSRRVAI</sequence>
<feature type="transmembrane region" description="Helical" evidence="5">
    <location>
        <begin position="212"/>
        <end position="233"/>
    </location>
</feature>
<evidence type="ECO:0000313" key="7">
    <source>
        <dbReference type="EMBL" id="MDI6453611.1"/>
    </source>
</evidence>
<feature type="transmembrane region" description="Helical" evidence="5">
    <location>
        <begin position="92"/>
        <end position="120"/>
    </location>
</feature>
<keyword evidence="3 5" id="KW-1133">Transmembrane helix</keyword>
<accession>A0AAW6UBY3</accession>
<comment type="subcellular location">
    <subcellularLocation>
        <location evidence="1">Membrane</location>
        <topology evidence="1">Multi-pass membrane protein</topology>
    </subcellularLocation>
</comment>
<name>A0AAW6UBY3_9MOLU</name>
<dbReference type="GO" id="GO:0140359">
    <property type="term" value="F:ABC-type transporter activity"/>
    <property type="evidence" value="ECO:0007669"/>
    <property type="project" value="InterPro"/>
</dbReference>
<keyword evidence="2 5" id="KW-0812">Transmembrane</keyword>
<evidence type="ECO:0000256" key="5">
    <source>
        <dbReference type="SAM" id="Phobius"/>
    </source>
</evidence>
<feature type="transmembrane region" description="Helical" evidence="5">
    <location>
        <begin position="126"/>
        <end position="149"/>
    </location>
</feature>
<feature type="transmembrane region" description="Helical" evidence="5">
    <location>
        <begin position="12"/>
        <end position="34"/>
    </location>
</feature>
<dbReference type="Pfam" id="PF12698">
    <property type="entry name" value="ABC2_membrane_3"/>
    <property type="match status" value="1"/>
</dbReference>
<evidence type="ECO:0000256" key="1">
    <source>
        <dbReference type="ARBA" id="ARBA00004141"/>
    </source>
</evidence>
<dbReference type="EMBL" id="JASCXW010000038">
    <property type="protein sequence ID" value="MDI6453611.1"/>
    <property type="molecule type" value="Genomic_DNA"/>
</dbReference>
<keyword evidence="8" id="KW-1185">Reference proteome</keyword>
<evidence type="ECO:0000256" key="3">
    <source>
        <dbReference type="ARBA" id="ARBA00022989"/>
    </source>
</evidence>
<feature type="transmembrane region" description="Helical" evidence="5">
    <location>
        <begin position="161"/>
        <end position="178"/>
    </location>
</feature>
<gene>
    <name evidence="7" type="ORF">QJ521_08525</name>
</gene>
<evidence type="ECO:0000256" key="4">
    <source>
        <dbReference type="ARBA" id="ARBA00023136"/>
    </source>
</evidence>
<keyword evidence="4 5" id="KW-0472">Membrane</keyword>
<comment type="caution">
    <text evidence="7">The sequence shown here is derived from an EMBL/GenBank/DDBJ whole genome shotgun (WGS) entry which is preliminary data.</text>
</comment>
<dbReference type="AlphaFoldDB" id="A0AAW6UBY3"/>
<evidence type="ECO:0000259" key="6">
    <source>
        <dbReference type="Pfam" id="PF12698"/>
    </source>
</evidence>
<evidence type="ECO:0000313" key="8">
    <source>
        <dbReference type="Proteomes" id="UP001431532"/>
    </source>
</evidence>
<dbReference type="InterPro" id="IPR013525">
    <property type="entry name" value="ABC2_TM"/>
</dbReference>
<dbReference type="RefSeq" id="WP_282840048.1">
    <property type="nucleotide sequence ID" value="NZ_JASCXW010000038.1"/>
</dbReference>
<feature type="domain" description="ABC-2 type transporter transmembrane" evidence="6">
    <location>
        <begin position="42"/>
        <end position="231"/>
    </location>
</feature>
<protein>
    <submittedName>
        <fullName evidence="7">ABC transporter permease</fullName>
    </submittedName>
</protein>
<dbReference type="GO" id="GO:0016020">
    <property type="term" value="C:membrane"/>
    <property type="evidence" value="ECO:0007669"/>
    <property type="project" value="UniProtKB-SubCell"/>
</dbReference>